<dbReference type="InterPro" id="IPR003305">
    <property type="entry name" value="CenC_carb-bd"/>
</dbReference>
<proteinExistence type="inferred from homology"/>
<comment type="caution">
    <text evidence="5">The sequence shown here is derived from an EMBL/GenBank/DDBJ whole genome shotgun (WGS) entry which is preliminary data.</text>
</comment>
<evidence type="ECO:0000256" key="3">
    <source>
        <dbReference type="SAM" id="SignalP"/>
    </source>
</evidence>
<dbReference type="RefSeq" id="WP_200356130.1">
    <property type="nucleotide sequence ID" value="NZ_JAENIL010000023.1"/>
</dbReference>
<dbReference type="Gene3D" id="2.60.120.260">
    <property type="entry name" value="Galactose-binding domain-like"/>
    <property type="match status" value="1"/>
</dbReference>
<dbReference type="AlphaFoldDB" id="A0A934RYN5"/>
<dbReference type="Pfam" id="PF00722">
    <property type="entry name" value="Glyco_hydro_16"/>
    <property type="match status" value="1"/>
</dbReference>
<dbReference type="PANTHER" id="PTHR10963:SF55">
    <property type="entry name" value="GLYCOSIDE HYDROLASE FAMILY 16 PROTEIN"/>
    <property type="match status" value="1"/>
</dbReference>
<gene>
    <name evidence="5" type="ORF">JIN87_13670</name>
</gene>
<evidence type="ECO:0000259" key="4">
    <source>
        <dbReference type="PROSITE" id="PS51762"/>
    </source>
</evidence>
<keyword evidence="2" id="KW-0378">Hydrolase</keyword>
<dbReference type="GO" id="GO:0004553">
    <property type="term" value="F:hydrolase activity, hydrolyzing O-glycosyl compounds"/>
    <property type="evidence" value="ECO:0007669"/>
    <property type="project" value="InterPro"/>
</dbReference>
<dbReference type="PANTHER" id="PTHR10963">
    <property type="entry name" value="GLYCOSYL HYDROLASE-RELATED"/>
    <property type="match status" value="1"/>
</dbReference>
<feature type="domain" description="GH16" evidence="4">
    <location>
        <begin position="39"/>
        <end position="270"/>
    </location>
</feature>
<evidence type="ECO:0000313" key="6">
    <source>
        <dbReference type="Proteomes" id="UP000617628"/>
    </source>
</evidence>
<evidence type="ECO:0000256" key="1">
    <source>
        <dbReference type="ARBA" id="ARBA00006865"/>
    </source>
</evidence>
<dbReference type="Proteomes" id="UP000617628">
    <property type="component" value="Unassembled WGS sequence"/>
</dbReference>
<dbReference type="SUPFAM" id="SSF49899">
    <property type="entry name" value="Concanavalin A-like lectins/glucanases"/>
    <property type="match status" value="1"/>
</dbReference>
<evidence type="ECO:0000313" key="5">
    <source>
        <dbReference type="EMBL" id="MBK1877920.1"/>
    </source>
</evidence>
<reference evidence="5" key="1">
    <citation type="submission" date="2021-01" db="EMBL/GenBank/DDBJ databases">
        <title>Modified the classification status of verrucomicrobia.</title>
        <authorList>
            <person name="Feng X."/>
        </authorList>
    </citation>
    <scope>NUCLEOTIDE SEQUENCE</scope>
    <source>
        <strain evidence="5">KCTC 13126</strain>
    </source>
</reference>
<evidence type="ECO:0000256" key="2">
    <source>
        <dbReference type="ARBA" id="ARBA00022801"/>
    </source>
</evidence>
<dbReference type="InterPro" id="IPR013320">
    <property type="entry name" value="ConA-like_dom_sf"/>
</dbReference>
<name>A0A934RYN5_9BACT</name>
<dbReference type="InterPro" id="IPR000757">
    <property type="entry name" value="Beta-glucanase-like"/>
</dbReference>
<dbReference type="GO" id="GO:0005975">
    <property type="term" value="P:carbohydrate metabolic process"/>
    <property type="evidence" value="ECO:0007669"/>
    <property type="project" value="InterPro"/>
</dbReference>
<dbReference type="EMBL" id="JAENIL010000023">
    <property type="protein sequence ID" value="MBK1877920.1"/>
    <property type="molecule type" value="Genomic_DNA"/>
</dbReference>
<organism evidence="5 6">
    <name type="scientific">Pelagicoccus mobilis</name>
    <dbReference type="NCBI Taxonomy" id="415221"/>
    <lineage>
        <taxon>Bacteria</taxon>
        <taxon>Pseudomonadati</taxon>
        <taxon>Verrucomicrobiota</taxon>
        <taxon>Opitutia</taxon>
        <taxon>Puniceicoccales</taxon>
        <taxon>Pelagicoccaceae</taxon>
        <taxon>Pelagicoccus</taxon>
    </lineage>
</organism>
<dbReference type="Pfam" id="PF02018">
    <property type="entry name" value="CBM_4_9"/>
    <property type="match status" value="1"/>
</dbReference>
<dbReference type="InterPro" id="IPR050546">
    <property type="entry name" value="Glycosyl_Hydrlase_16"/>
</dbReference>
<comment type="similarity">
    <text evidence="1">Belongs to the glycosyl hydrolase 16 family.</text>
</comment>
<dbReference type="CDD" id="cd08023">
    <property type="entry name" value="GH16_laminarinase_like"/>
    <property type="match status" value="1"/>
</dbReference>
<protein>
    <submittedName>
        <fullName evidence="5">Family 16 glycosylhydrolase</fullName>
    </submittedName>
</protein>
<feature type="signal peptide" evidence="3">
    <location>
        <begin position="1"/>
        <end position="25"/>
    </location>
</feature>
<keyword evidence="6" id="KW-1185">Reference proteome</keyword>
<dbReference type="SUPFAM" id="SSF49785">
    <property type="entry name" value="Galactose-binding domain-like"/>
    <property type="match status" value="1"/>
</dbReference>
<feature type="chain" id="PRO_5037197589" evidence="3">
    <location>
        <begin position="26"/>
        <end position="603"/>
    </location>
</feature>
<dbReference type="Gene3D" id="2.60.120.200">
    <property type="match status" value="1"/>
</dbReference>
<sequence length="603" mass="67440">MLKITPSGLVLAALLSLGAPPQLHSAETGEWQLVWADEFETDGSPNPQFWDYEQGYIRNNELQYYTANRSENCRVENGSLIIEARRDNFEGRSVTSASLTTRRSASWTYGRIEVRAQLAPGRGTWPAIWMLGDNIDEVGWPHCGEIDIMEFVGYDPNTVHGTIHTTAYNHIQNTERNGHLEFDDLTTAMHVYSVEWEADEMRFYVDDQLYFTFQNDGQNNDATWPFHRPQHLKLNLAIGGDWGGAQGVDSSIYPTQFLVDYVRVYQRKQSPPYSVNLNASGPGIVEIHPAKEHYQDGEVVTLVADPDLGMRLGKWKNAQLERQLETQIVVNRSLDITADFVDPNALNRNSDFSSSLSGWYNYIDSSATASITQSPAGEAKIAISKAGSQHWHVQFGQGNLSLENGKRYELSFDAKTESGSLSLIAALAMNAEPYTTYSEKTFQLDTNTQRHTLEFTHTSSSNPNSRIEFRLGQANGTALLDNVQLRSLDDEALTAYEAWKRDNGIRPNQDALDPDSDSRPNILEYLWQSSPTQSDPRRPSLAAHAASAGLQISPANFPATLEQQQGIATSLEHSQDLQIWNDGENPSARFHRLKVIAAPPIDD</sequence>
<accession>A0A934RYN5</accession>
<dbReference type="InterPro" id="IPR008979">
    <property type="entry name" value="Galactose-bd-like_sf"/>
</dbReference>
<keyword evidence="3" id="KW-0732">Signal</keyword>
<dbReference type="PROSITE" id="PS51762">
    <property type="entry name" value="GH16_2"/>
    <property type="match status" value="1"/>
</dbReference>